<dbReference type="AlphaFoldDB" id="A0AAV1WPY4"/>
<name>A0AAV1WPY4_LUPLU</name>
<sequence>MLAMKLKEFSFSDVLFGNQPSGLKLKEFLPSGWLGLLGHSTVDPVLSLFTFKIEDVFEGVAWCSPYYFLFSLFVDMMRCLGYWLLLELKALAMAFYGPLTCLVCNGVSFEGDVLELDIT</sequence>
<organism evidence="1 2">
    <name type="scientific">Lupinus luteus</name>
    <name type="common">European yellow lupine</name>
    <dbReference type="NCBI Taxonomy" id="3873"/>
    <lineage>
        <taxon>Eukaryota</taxon>
        <taxon>Viridiplantae</taxon>
        <taxon>Streptophyta</taxon>
        <taxon>Embryophyta</taxon>
        <taxon>Tracheophyta</taxon>
        <taxon>Spermatophyta</taxon>
        <taxon>Magnoliopsida</taxon>
        <taxon>eudicotyledons</taxon>
        <taxon>Gunneridae</taxon>
        <taxon>Pentapetalae</taxon>
        <taxon>rosids</taxon>
        <taxon>fabids</taxon>
        <taxon>Fabales</taxon>
        <taxon>Fabaceae</taxon>
        <taxon>Papilionoideae</taxon>
        <taxon>50 kb inversion clade</taxon>
        <taxon>genistoids sensu lato</taxon>
        <taxon>core genistoids</taxon>
        <taxon>Genisteae</taxon>
        <taxon>Lupinus</taxon>
    </lineage>
</organism>
<dbReference type="Proteomes" id="UP001497480">
    <property type="component" value="Unassembled WGS sequence"/>
</dbReference>
<dbReference type="EMBL" id="CAXHTB010000008">
    <property type="protein sequence ID" value="CAL0310887.1"/>
    <property type="molecule type" value="Genomic_DNA"/>
</dbReference>
<evidence type="ECO:0000313" key="2">
    <source>
        <dbReference type="Proteomes" id="UP001497480"/>
    </source>
</evidence>
<comment type="caution">
    <text evidence="1">The sequence shown here is derived from an EMBL/GenBank/DDBJ whole genome shotgun (WGS) entry which is preliminary data.</text>
</comment>
<reference evidence="1 2" key="1">
    <citation type="submission" date="2024-03" db="EMBL/GenBank/DDBJ databases">
        <authorList>
            <person name="Martinez-Hernandez J."/>
        </authorList>
    </citation>
    <scope>NUCLEOTIDE SEQUENCE [LARGE SCALE GENOMIC DNA]</scope>
</reference>
<evidence type="ECO:0000313" key="1">
    <source>
        <dbReference type="EMBL" id="CAL0310887.1"/>
    </source>
</evidence>
<accession>A0AAV1WPY4</accession>
<protein>
    <submittedName>
        <fullName evidence="1">Uncharacterized protein</fullName>
    </submittedName>
</protein>
<gene>
    <name evidence="1" type="ORF">LLUT_LOCUS11947</name>
</gene>
<proteinExistence type="predicted"/>
<keyword evidence="2" id="KW-1185">Reference proteome</keyword>